<evidence type="ECO:0000313" key="5">
    <source>
        <dbReference type="Proteomes" id="UP001596500"/>
    </source>
</evidence>
<evidence type="ECO:0000313" key="4">
    <source>
        <dbReference type="EMBL" id="MFC7442972.1"/>
    </source>
</evidence>
<comment type="caution">
    <text evidence="4">The sequence shown here is derived from an EMBL/GenBank/DDBJ whole genome shotgun (WGS) entry which is preliminary data.</text>
</comment>
<dbReference type="EMBL" id="JBHTBW010000066">
    <property type="protein sequence ID" value="MFC7442972.1"/>
    <property type="molecule type" value="Genomic_DNA"/>
</dbReference>
<dbReference type="Gene3D" id="3.40.50.11740">
    <property type="entry name" value="HypD, alpha/beta domain 2"/>
    <property type="match status" value="2"/>
</dbReference>
<dbReference type="Proteomes" id="UP001596500">
    <property type="component" value="Unassembled WGS sequence"/>
</dbReference>
<accession>A0ABW2RPI0</accession>
<evidence type="ECO:0000256" key="1">
    <source>
        <dbReference type="ARBA" id="ARBA00007888"/>
    </source>
</evidence>
<dbReference type="InterPro" id="IPR002780">
    <property type="entry name" value="Hyd_form_HypD"/>
</dbReference>
<dbReference type="PANTHER" id="PTHR30149:SF0">
    <property type="entry name" value="HYDROGENASE MATURATION FACTOR HYPD"/>
    <property type="match status" value="1"/>
</dbReference>
<dbReference type="Pfam" id="PF01924">
    <property type="entry name" value="HypD"/>
    <property type="match status" value="1"/>
</dbReference>
<protein>
    <submittedName>
        <fullName evidence="4">Hydrogenase formation protein HypD</fullName>
    </submittedName>
</protein>
<dbReference type="InterPro" id="IPR042243">
    <property type="entry name" value="HypD_1"/>
</dbReference>
<dbReference type="NCBIfam" id="TIGR00075">
    <property type="entry name" value="hypD"/>
    <property type="match status" value="1"/>
</dbReference>
<name>A0ABW2RPI0_9BACL</name>
<keyword evidence="5" id="KW-1185">Reference proteome</keyword>
<dbReference type="PANTHER" id="PTHR30149">
    <property type="entry name" value="HYDROGENASE PROTEIN ASSEMBLY PROTEIN HYPD"/>
    <property type="match status" value="1"/>
</dbReference>
<dbReference type="InterPro" id="IPR042244">
    <property type="entry name" value="HypD_2_sf"/>
</dbReference>
<keyword evidence="2" id="KW-0479">Metal-binding</keyword>
<dbReference type="Gene3D" id="6.10.20.100">
    <property type="match status" value="1"/>
</dbReference>
<comment type="similarity">
    <text evidence="1">Belongs to the HypD family.</text>
</comment>
<reference evidence="5" key="1">
    <citation type="journal article" date="2019" name="Int. J. Syst. Evol. Microbiol.">
        <title>The Global Catalogue of Microorganisms (GCM) 10K type strain sequencing project: providing services to taxonomists for standard genome sequencing and annotation.</title>
        <authorList>
            <consortium name="The Broad Institute Genomics Platform"/>
            <consortium name="The Broad Institute Genome Sequencing Center for Infectious Disease"/>
            <person name="Wu L."/>
            <person name="Ma J."/>
        </authorList>
    </citation>
    <scope>NUCLEOTIDE SEQUENCE [LARGE SCALE GENOMIC DNA]</scope>
    <source>
        <strain evidence="5">CGMCC 1.12942</strain>
    </source>
</reference>
<dbReference type="RefSeq" id="WP_379867204.1">
    <property type="nucleotide sequence ID" value="NZ_JBHTBW010000066.1"/>
</dbReference>
<keyword evidence="3" id="KW-0408">Iron</keyword>
<dbReference type="PIRSF" id="PIRSF005622">
    <property type="entry name" value="Hydrgn_mat_hypD"/>
    <property type="match status" value="1"/>
</dbReference>
<evidence type="ECO:0000256" key="3">
    <source>
        <dbReference type="ARBA" id="ARBA00023004"/>
    </source>
</evidence>
<sequence>MDIAAFRDGTMSKKIFGKLVPLLVQKQQELGRKLRIMEVCGTHTLSFSKTGVRDLLSPYVELISGPGCPVCVTNQSDIDQMIAYAEKEDIIVTTFGDMMKVPGSRLNLYQERANGADVRVVHSPSEAVELAKKYSNKKIVFLGVGFETTAPSVAVSIKRASVERVNNYFVYSAHKLTPPALCALLEDSTHQLDGFLLPGHVSVIIGRKGWTVLEEKNVPAVIGGFEPVDLLTSIYLIANEMNEKKRLIRNNYPRFVREEGNVKAQNLLKEVFSVCSVKWRGFGTLPYSGMEMHANYQQFDAKKQFAIEPLKSRVIKGCRCGEIVKGKEKPFACKLFAKVCTPENPLGPCMVSSEGTCFTYYQYEQEKESVGM</sequence>
<proteinExistence type="inferred from homology"/>
<gene>
    <name evidence="4" type="primary">hypD</name>
    <name evidence="4" type="ORF">ACFQNG_18035</name>
</gene>
<evidence type="ECO:0000256" key="2">
    <source>
        <dbReference type="ARBA" id="ARBA00022723"/>
    </source>
</evidence>
<organism evidence="4 5">
    <name type="scientific">Laceyella putida</name>
    <dbReference type="NCBI Taxonomy" id="110101"/>
    <lineage>
        <taxon>Bacteria</taxon>
        <taxon>Bacillati</taxon>
        <taxon>Bacillota</taxon>
        <taxon>Bacilli</taxon>
        <taxon>Bacillales</taxon>
        <taxon>Thermoactinomycetaceae</taxon>
        <taxon>Laceyella</taxon>
    </lineage>
</organism>